<feature type="compositionally biased region" description="Low complexity" evidence="5">
    <location>
        <begin position="370"/>
        <end position="379"/>
    </location>
</feature>
<evidence type="ECO:0000313" key="7">
    <source>
        <dbReference type="EMBL" id="SJL01889.1"/>
    </source>
</evidence>
<feature type="region of interest" description="Disordered" evidence="5">
    <location>
        <begin position="418"/>
        <end position="438"/>
    </location>
</feature>
<evidence type="ECO:0000259" key="6">
    <source>
        <dbReference type="PROSITE" id="PS50011"/>
    </source>
</evidence>
<feature type="binding site" evidence="3">
    <location>
        <position position="53"/>
    </location>
    <ligand>
        <name>ATP</name>
        <dbReference type="ChEBI" id="CHEBI:30616"/>
    </ligand>
</feature>
<dbReference type="GO" id="GO:0005737">
    <property type="term" value="C:cytoplasm"/>
    <property type="evidence" value="ECO:0007669"/>
    <property type="project" value="TreeGrafter"/>
</dbReference>
<dbReference type="STRING" id="47428.A0A284QZM1"/>
<proteinExistence type="inferred from homology"/>
<dbReference type="GO" id="GO:0004674">
    <property type="term" value="F:protein serine/threonine kinase activity"/>
    <property type="evidence" value="ECO:0007669"/>
    <property type="project" value="UniProtKB-KW"/>
</dbReference>
<dbReference type="InterPro" id="IPR017441">
    <property type="entry name" value="Protein_kinase_ATP_BS"/>
</dbReference>
<dbReference type="InterPro" id="IPR008271">
    <property type="entry name" value="Ser/Thr_kinase_AS"/>
</dbReference>
<keyword evidence="4" id="KW-0808">Transferase</keyword>
<feature type="region of interest" description="Disordered" evidence="5">
    <location>
        <begin position="312"/>
        <end position="351"/>
    </location>
</feature>
<dbReference type="EMBL" id="FUEG01000003">
    <property type="protein sequence ID" value="SJL01889.1"/>
    <property type="molecule type" value="Genomic_DNA"/>
</dbReference>
<keyword evidence="1 3" id="KW-0547">Nucleotide-binding</keyword>
<dbReference type="SMART" id="SM00220">
    <property type="entry name" value="S_TKc"/>
    <property type="match status" value="1"/>
</dbReference>
<dbReference type="InterPro" id="IPR000719">
    <property type="entry name" value="Prot_kinase_dom"/>
</dbReference>
<keyword evidence="4" id="KW-0418">Kinase</keyword>
<evidence type="ECO:0000256" key="4">
    <source>
        <dbReference type="RuleBase" id="RU000304"/>
    </source>
</evidence>
<evidence type="ECO:0000256" key="1">
    <source>
        <dbReference type="ARBA" id="ARBA00022741"/>
    </source>
</evidence>
<evidence type="ECO:0000256" key="3">
    <source>
        <dbReference type="PROSITE-ProRule" id="PRU10141"/>
    </source>
</evidence>
<dbReference type="Proteomes" id="UP000219338">
    <property type="component" value="Unassembled WGS sequence"/>
</dbReference>
<dbReference type="Gene3D" id="1.10.510.10">
    <property type="entry name" value="Transferase(Phosphotransferase) domain 1"/>
    <property type="match status" value="1"/>
</dbReference>
<feature type="compositionally biased region" description="Low complexity" evidence="5">
    <location>
        <begin position="314"/>
        <end position="339"/>
    </location>
</feature>
<dbReference type="AlphaFoldDB" id="A0A284QZM1"/>
<sequence length="465" mass="51622">MSSFFHSPDLAGRFLDDGRLQLLDCIGTGVHGVVYRALSIPSRDQPSEYRAVKCIRRPTNGETRLSEFANHAKASNHNNITTLHHIFHDETFIYAELDLCPDGTLLDAINRRQIFHNQPELVRAAFLQLVDAVHHCHEQGVFHRDLKPENILCSFDGSYLRLVDFGMSTDTWVSEDFGRGSECYMSPECLAEEFKLPDYSVRHSDIWSLGILMINILCARSPWERAASSHKHFNDFLQDPNYLRTVLPISYEVQSVVKSTLTIDPMSRISLPKLRGRVGTIDTWYMSDEDLVHAAPSVQWVAQYYASEIPSSTSVPNISVTSSASSTGSQSSSNSQSSGEEGFLYPSPALGLEPLGMHEPQPILARIARSLSSDSSSNSSDEESEGPVTPYSIPVDPDIEVPELGEEEGIGASLRVPLFSPTKGVNGSRGFRSASWTSNGGRKMLEVERPRPRAISGFNARMDRE</sequence>
<keyword evidence="4" id="KW-0723">Serine/threonine-protein kinase</keyword>
<dbReference type="PROSITE" id="PS50011">
    <property type="entry name" value="PROTEIN_KINASE_DOM"/>
    <property type="match status" value="1"/>
</dbReference>
<dbReference type="PANTHER" id="PTHR24346:SF30">
    <property type="entry name" value="MATERNAL EMBRYONIC LEUCINE ZIPPER KINASE"/>
    <property type="match status" value="1"/>
</dbReference>
<dbReference type="SUPFAM" id="SSF56112">
    <property type="entry name" value="Protein kinase-like (PK-like)"/>
    <property type="match status" value="1"/>
</dbReference>
<dbReference type="OMA" id="TFYMSDE"/>
<dbReference type="OrthoDB" id="541276at2759"/>
<organism evidence="7 8">
    <name type="scientific">Armillaria ostoyae</name>
    <name type="common">Armillaria root rot fungus</name>
    <dbReference type="NCBI Taxonomy" id="47428"/>
    <lineage>
        <taxon>Eukaryota</taxon>
        <taxon>Fungi</taxon>
        <taxon>Dikarya</taxon>
        <taxon>Basidiomycota</taxon>
        <taxon>Agaricomycotina</taxon>
        <taxon>Agaricomycetes</taxon>
        <taxon>Agaricomycetidae</taxon>
        <taxon>Agaricales</taxon>
        <taxon>Marasmiineae</taxon>
        <taxon>Physalacriaceae</taxon>
        <taxon>Armillaria</taxon>
    </lineage>
</organism>
<evidence type="ECO:0000256" key="2">
    <source>
        <dbReference type="ARBA" id="ARBA00022840"/>
    </source>
</evidence>
<dbReference type="GO" id="GO:0035556">
    <property type="term" value="P:intracellular signal transduction"/>
    <property type="evidence" value="ECO:0007669"/>
    <property type="project" value="TreeGrafter"/>
</dbReference>
<feature type="domain" description="Protein kinase" evidence="6">
    <location>
        <begin position="20"/>
        <end position="285"/>
    </location>
</feature>
<feature type="region of interest" description="Disordered" evidence="5">
    <location>
        <begin position="370"/>
        <end position="395"/>
    </location>
</feature>
<dbReference type="GO" id="GO:0005524">
    <property type="term" value="F:ATP binding"/>
    <property type="evidence" value="ECO:0007669"/>
    <property type="project" value="UniProtKB-UniRule"/>
</dbReference>
<reference evidence="8" key="1">
    <citation type="journal article" date="2017" name="Nat. Ecol. Evol.">
        <title>Genome expansion and lineage-specific genetic innovations in the forest pathogenic fungi Armillaria.</title>
        <authorList>
            <person name="Sipos G."/>
            <person name="Prasanna A.N."/>
            <person name="Walter M.C."/>
            <person name="O'Connor E."/>
            <person name="Balint B."/>
            <person name="Krizsan K."/>
            <person name="Kiss B."/>
            <person name="Hess J."/>
            <person name="Varga T."/>
            <person name="Slot J."/>
            <person name="Riley R."/>
            <person name="Boka B."/>
            <person name="Rigling D."/>
            <person name="Barry K."/>
            <person name="Lee J."/>
            <person name="Mihaltcheva S."/>
            <person name="LaButti K."/>
            <person name="Lipzen A."/>
            <person name="Waldron R."/>
            <person name="Moloney N.M."/>
            <person name="Sperisen C."/>
            <person name="Kredics L."/>
            <person name="Vagvoelgyi C."/>
            <person name="Patrignani A."/>
            <person name="Fitzpatrick D."/>
            <person name="Nagy I."/>
            <person name="Doyle S."/>
            <person name="Anderson J.B."/>
            <person name="Grigoriev I.V."/>
            <person name="Gueldener U."/>
            <person name="Muensterkoetter M."/>
            <person name="Nagy L.G."/>
        </authorList>
    </citation>
    <scope>NUCLEOTIDE SEQUENCE [LARGE SCALE GENOMIC DNA]</scope>
    <source>
        <strain evidence="8">C18/9</strain>
    </source>
</reference>
<dbReference type="InterPro" id="IPR011009">
    <property type="entry name" value="Kinase-like_dom_sf"/>
</dbReference>
<comment type="similarity">
    <text evidence="4">Belongs to the protein kinase superfamily.</text>
</comment>
<dbReference type="PROSITE" id="PS00107">
    <property type="entry name" value="PROTEIN_KINASE_ATP"/>
    <property type="match status" value="1"/>
</dbReference>
<keyword evidence="2 3" id="KW-0067">ATP-binding</keyword>
<accession>A0A284QZM1</accession>
<evidence type="ECO:0000256" key="5">
    <source>
        <dbReference type="SAM" id="MobiDB-lite"/>
    </source>
</evidence>
<keyword evidence="8" id="KW-1185">Reference proteome</keyword>
<dbReference type="Pfam" id="PF00069">
    <property type="entry name" value="Pkinase"/>
    <property type="match status" value="1"/>
</dbReference>
<protein>
    <recommendedName>
        <fullName evidence="6">Protein kinase domain-containing protein</fullName>
    </recommendedName>
</protein>
<name>A0A284QZM1_ARMOS</name>
<dbReference type="PANTHER" id="PTHR24346">
    <property type="entry name" value="MAP/MICROTUBULE AFFINITY-REGULATING KINASE"/>
    <property type="match status" value="1"/>
</dbReference>
<gene>
    <name evidence="7" type="ORF">ARMOST_05213</name>
</gene>
<dbReference type="PROSITE" id="PS00108">
    <property type="entry name" value="PROTEIN_KINASE_ST"/>
    <property type="match status" value="1"/>
</dbReference>
<evidence type="ECO:0000313" key="8">
    <source>
        <dbReference type="Proteomes" id="UP000219338"/>
    </source>
</evidence>